<dbReference type="PANTHER" id="PTHR33508:SF1">
    <property type="entry name" value="UPF0056 MEMBRANE PROTEIN YHCE"/>
    <property type="match status" value="1"/>
</dbReference>
<dbReference type="GO" id="GO:0005886">
    <property type="term" value="C:plasma membrane"/>
    <property type="evidence" value="ECO:0007669"/>
    <property type="project" value="UniProtKB-SubCell"/>
</dbReference>
<name>A0A158H2J4_9BURK</name>
<evidence type="ECO:0000256" key="1">
    <source>
        <dbReference type="ARBA" id="ARBA00004651"/>
    </source>
</evidence>
<feature type="transmembrane region" description="Helical" evidence="7">
    <location>
        <begin position="190"/>
        <end position="211"/>
    </location>
</feature>
<gene>
    <name evidence="8" type="ORF">AWB66_01969</name>
</gene>
<feature type="transmembrane region" description="Helical" evidence="7">
    <location>
        <begin position="121"/>
        <end position="141"/>
    </location>
</feature>
<dbReference type="STRING" id="326475.AWB66_01969"/>
<evidence type="ECO:0000256" key="7">
    <source>
        <dbReference type="RuleBase" id="RU362048"/>
    </source>
</evidence>
<dbReference type="AlphaFoldDB" id="A0A158H2J4"/>
<dbReference type="EMBL" id="FCNZ02000006">
    <property type="protein sequence ID" value="SAL38327.1"/>
    <property type="molecule type" value="Genomic_DNA"/>
</dbReference>
<comment type="caution">
    <text evidence="7">Lacks conserved residue(s) required for the propagation of feature annotation.</text>
</comment>
<protein>
    <recommendedName>
        <fullName evidence="7">UPF0056 membrane protein</fullName>
    </recommendedName>
</protein>
<evidence type="ECO:0000256" key="6">
    <source>
        <dbReference type="ARBA" id="ARBA00023136"/>
    </source>
</evidence>
<keyword evidence="9" id="KW-1185">Reference proteome</keyword>
<evidence type="ECO:0000256" key="4">
    <source>
        <dbReference type="ARBA" id="ARBA00022692"/>
    </source>
</evidence>
<comment type="caution">
    <text evidence="8">The sequence shown here is derived from an EMBL/GenBank/DDBJ whole genome shotgun (WGS) entry which is preliminary data.</text>
</comment>
<reference evidence="8" key="1">
    <citation type="submission" date="2016-01" db="EMBL/GenBank/DDBJ databases">
        <authorList>
            <person name="Peeters Charlotte."/>
        </authorList>
    </citation>
    <scope>NUCLEOTIDE SEQUENCE</scope>
    <source>
        <strain evidence="8">LMG 22936</strain>
    </source>
</reference>
<evidence type="ECO:0000256" key="2">
    <source>
        <dbReference type="ARBA" id="ARBA00009784"/>
    </source>
</evidence>
<evidence type="ECO:0000313" key="8">
    <source>
        <dbReference type="EMBL" id="SAL38327.1"/>
    </source>
</evidence>
<evidence type="ECO:0000256" key="5">
    <source>
        <dbReference type="ARBA" id="ARBA00022989"/>
    </source>
</evidence>
<keyword evidence="3" id="KW-1003">Cell membrane</keyword>
<dbReference type="PANTHER" id="PTHR33508">
    <property type="entry name" value="UPF0056 MEMBRANE PROTEIN YHCE"/>
    <property type="match status" value="1"/>
</dbReference>
<keyword evidence="4 7" id="KW-0812">Transmembrane</keyword>
<dbReference type="RefSeq" id="WP_087630101.1">
    <property type="nucleotide sequence ID" value="NZ_FCNZ02000006.1"/>
</dbReference>
<dbReference type="NCBIfam" id="TIGR00427">
    <property type="entry name" value="NAAT family transporter"/>
    <property type="match status" value="1"/>
</dbReference>
<feature type="transmembrane region" description="Helical" evidence="7">
    <location>
        <begin position="148"/>
        <end position="170"/>
    </location>
</feature>
<dbReference type="Pfam" id="PF01914">
    <property type="entry name" value="MarC"/>
    <property type="match status" value="1"/>
</dbReference>
<comment type="subcellular location">
    <subcellularLocation>
        <location evidence="1 7">Cell membrane</location>
        <topology evidence="1 7">Multi-pass membrane protein</topology>
    </subcellularLocation>
</comment>
<keyword evidence="6 7" id="KW-0472">Membrane</keyword>
<sequence>MLNEFTKTVLVIVAGLFPLINPPATALIVLSMVPHATLAERGEIARRISVNSFAILLASLSIGAYVLSFFGISIPVLRVAGGVVIAMAGWNLLQAPDDTEAEAAEVAPATDRTASLRAKSFYPLTLPITVGPGAIAVAIALGTGSPRAGLLPVHMVGVGVALVILCTSIYVRVRFSGHLERLLGTVGTQVAMRLFAFVIFCIGVQILWLGVSELIESVRLK</sequence>
<evidence type="ECO:0000256" key="3">
    <source>
        <dbReference type="ARBA" id="ARBA00022475"/>
    </source>
</evidence>
<evidence type="ECO:0000313" key="9">
    <source>
        <dbReference type="Proteomes" id="UP000054717"/>
    </source>
</evidence>
<keyword evidence="5 7" id="KW-1133">Transmembrane helix</keyword>
<comment type="similarity">
    <text evidence="2 7">Belongs to the UPF0056 (MarC) family.</text>
</comment>
<dbReference type="Proteomes" id="UP000054717">
    <property type="component" value="Unassembled WGS sequence"/>
</dbReference>
<dbReference type="InterPro" id="IPR002771">
    <property type="entry name" value="Multi_antbiot-R_MarC"/>
</dbReference>
<proteinExistence type="inferred from homology"/>
<feature type="transmembrane region" description="Helical" evidence="7">
    <location>
        <begin position="50"/>
        <end position="69"/>
    </location>
</feature>
<accession>A0A158H2J4</accession>
<organism evidence="8 9">
    <name type="scientific">Caballeronia telluris</name>
    <dbReference type="NCBI Taxonomy" id="326475"/>
    <lineage>
        <taxon>Bacteria</taxon>
        <taxon>Pseudomonadati</taxon>
        <taxon>Pseudomonadota</taxon>
        <taxon>Betaproteobacteria</taxon>
        <taxon>Burkholderiales</taxon>
        <taxon>Burkholderiaceae</taxon>
        <taxon>Caballeronia</taxon>
    </lineage>
</organism>